<feature type="transmembrane region" description="Helical" evidence="1">
    <location>
        <begin position="309"/>
        <end position="329"/>
    </location>
</feature>
<keyword evidence="1" id="KW-0812">Transmembrane</keyword>
<comment type="subcellular location">
    <subcellularLocation>
        <location evidence="1">Cell membrane</location>
        <topology evidence="1">Multi-pass membrane protein</topology>
    </subcellularLocation>
</comment>
<keyword evidence="1" id="KW-0406">Ion transport</keyword>
<keyword evidence="1" id="KW-0739">Sodium transport</keyword>
<evidence type="ECO:0000256" key="2">
    <source>
        <dbReference type="NCBIfam" id="TIGR00210"/>
    </source>
</evidence>
<keyword evidence="1" id="KW-0813">Transport</keyword>
<feature type="transmembrane region" description="Helical" evidence="1">
    <location>
        <begin position="93"/>
        <end position="114"/>
    </location>
</feature>
<keyword evidence="1" id="KW-1003">Cell membrane</keyword>
<evidence type="ECO:0000313" key="4">
    <source>
        <dbReference type="Proteomes" id="UP001200430"/>
    </source>
</evidence>
<dbReference type="PANTHER" id="PTHR36178:SF1">
    <property type="entry name" value="SODIUM_GLUTAMATE SYMPORTER"/>
    <property type="match status" value="1"/>
</dbReference>
<keyword evidence="1" id="KW-0915">Sodium</keyword>
<protein>
    <recommendedName>
        <fullName evidence="1 2">Sodium/glutamate symporter</fullName>
    </recommendedName>
</protein>
<keyword evidence="1" id="KW-1133">Transmembrane helix</keyword>
<feature type="transmembrane region" description="Helical" evidence="1">
    <location>
        <begin position="6"/>
        <end position="24"/>
    </location>
</feature>
<feature type="transmembrane region" description="Helical" evidence="1">
    <location>
        <begin position="245"/>
        <end position="265"/>
    </location>
</feature>
<name>A0ABS9EKV1_9BACT</name>
<keyword evidence="1" id="KW-0472">Membrane</keyword>
<gene>
    <name evidence="3" type="primary">gltS</name>
    <name evidence="3" type="ORF">L2W38_00550</name>
</gene>
<keyword evidence="1" id="KW-0769">Symport</keyword>
<proteinExistence type="inferred from homology"/>
<comment type="caution">
    <text evidence="3">The sequence shown here is derived from an EMBL/GenBank/DDBJ whole genome shotgun (WGS) entry which is preliminary data.</text>
</comment>
<comment type="function">
    <text evidence="1">Catalyzes the sodium-dependent transport of glutamate.</text>
</comment>
<comment type="caution">
    <text evidence="1">Lacks conserved residue(s) required for the propagation of feature annotation.</text>
</comment>
<feature type="transmembrane region" description="Helical" evidence="1">
    <location>
        <begin position="159"/>
        <end position="179"/>
    </location>
</feature>
<organism evidence="3 4">
    <name type="scientific">Dethiosulfovibrio marinus</name>
    <dbReference type="NCBI Taxonomy" id="133532"/>
    <lineage>
        <taxon>Bacteria</taxon>
        <taxon>Thermotogati</taxon>
        <taxon>Synergistota</taxon>
        <taxon>Synergistia</taxon>
        <taxon>Synergistales</taxon>
        <taxon>Dethiosulfovibrionaceae</taxon>
        <taxon>Dethiosulfovibrio</taxon>
    </lineage>
</organism>
<accession>A0ABS9EKV1</accession>
<dbReference type="InterPro" id="IPR004445">
    <property type="entry name" value="GltS"/>
</dbReference>
<dbReference type="NCBIfam" id="TIGR00210">
    <property type="entry name" value="gltS"/>
    <property type="match status" value="1"/>
</dbReference>
<keyword evidence="1" id="KW-0029">Amino-acid transport</keyword>
<dbReference type="EMBL" id="JAKGUD010000001">
    <property type="protein sequence ID" value="MCF4141309.1"/>
    <property type="molecule type" value="Genomic_DNA"/>
</dbReference>
<feature type="transmembrane region" description="Helical" evidence="1">
    <location>
        <begin position="36"/>
        <end position="53"/>
    </location>
</feature>
<keyword evidence="4" id="KW-1185">Reference proteome</keyword>
<feature type="transmembrane region" description="Helical" evidence="1">
    <location>
        <begin position="65"/>
        <end position="86"/>
    </location>
</feature>
<dbReference type="PANTHER" id="PTHR36178">
    <property type="entry name" value="SLR0625 PROTEIN"/>
    <property type="match status" value="1"/>
</dbReference>
<sequence length="401" mass="42610">MTLELDLIGTVAVASIVLWCGLFLRRKIDVLREYNIPAPVIGGIIFALLRWGLMGKIDFSFDMTLQSPLMIAFFTTVGLGASLKLLKKGGPQVLLFLGLASVLVFCQNLVAVVISKFTGLHPLLGLLAGSVTMSGGHGTGATFAKTFTTQYGLVGAMELAMAAATFGLVVGSIIGGPVARRLIRKYDLKPHMDDESDGVHGESGPLDSSGDHSGVTVNDVLLTILQISVAMYLGSLAYARLMGMGVTLPTYLCALFVGIIIRNVSDFSGTFKVHLKCVDYIGAVALSLFLAMALMSLKLWQLMDLAGPMVAILLGEMLLMASFSYFITFRLMGKDFEAAIMAGGHCGFGMGATPNAVANMEALCSNYGPAPRAFFVIPIVGAFFIDIVNAFVIQGFAIFLS</sequence>
<evidence type="ECO:0000256" key="1">
    <source>
        <dbReference type="HAMAP-Rule" id="MF_02062"/>
    </source>
</evidence>
<reference evidence="3 4" key="1">
    <citation type="submission" date="2022-01" db="EMBL/GenBank/DDBJ databases">
        <title>Dethiosulfovibrio faecalis sp. nov., a novel proteolytic, non-sulfur-reducing bacterium isolated from a marine aquaculture solid waste bioreactor.</title>
        <authorList>
            <person name="Grabowski S."/>
            <person name="Apolinario E."/>
            <person name="Schneider N."/>
            <person name="Marshall C.W."/>
            <person name="Sowers K.R."/>
        </authorList>
    </citation>
    <scope>NUCLEOTIDE SEQUENCE [LARGE SCALE GENOMIC DNA]</scope>
    <source>
        <strain evidence="3 4">DSM 12537</strain>
    </source>
</reference>
<comment type="similarity">
    <text evidence="1">Belongs to the glutamate:Na(+) symporter (ESS) (TC 2.A.27) family.</text>
</comment>
<dbReference type="Pfam" id="PF03616">
    <property type="entry name" value="Glt_symporter"/>
    <property type="match status" value="1"/>
</dbReference>
<evidence type="ECO:0000313" key="3">
    <source>
        <dbReference type="EMBL" id="MCF4141309.1"/>
    </source>
</evidence>
<dbReference type="RefSeq" id="WP_236097638.1">
    <property type="nucleotide sequence ID" value="NZ_JAKGUD010000001.1"/>
</dbReference>
<feature type="transmembrane region" description="Helical" evidence="1">
    <location>
        <begin position="373"/>
        <end position="400"/>
    </location>
</feature>
<dbReference type="Proteomes" id="UP001200430">
    <property type="component" value="Unassembled WGS sequence"/>
</dbReference>
<dbReference type="HAMAP" id="MF_02062">
    <property type="entry name" value="GltS"/>
    <property type="match status" value="1"/>
</dbReference>
<feature type="transmembrane region" description="Helical" evidence="1">
    <location>
        <begin position="277"/>
        <end position="297"/>
    </location>
</feature>